<dbReference type="Proteomes" id="UP000623250">
    <property type="component" value="Unassembled WGS sequence"/>
</dbReference>
<gene>
    <name evidence="4" type="ORF">JDN41_00175</name>
</gene>
<comment type="caution">
    <text evidence="4">The sequence shown here is derived from an EMBL/GenBank/DDBJ whole genome shotgun (WGS) entry which is preliminary data.</text>
</comment>
<name>A0A8I1GE67_9HYPH</name>
<dbReference type="PRINTS" id="PR00950">
    <property type="entry name" value="TYPE3IMSPROT"/>
</dbReference>
<proteinExistence type="inferred from homology"/>
<sequence>MADSSETDNKTEAPSEKRLRDSLDKDGGPSSREVNSAAALFALVLFLMTMAPADFGEAVKNLSVFIEDPSGFSLENGADAFFILQLAGLTIFKFALPLVLMLLAATLLASFAQNPPTLIFDKIMPDLSRISPQAGLKRLFAFDAVVDLLKSFIKFGIVAIAFYVSFEGGAAALLVLQTDAGNTVELVKRLAFKAILICAFACAVLAAADVFWTRVRWLGKLKMSRQEVKDEHKQSEGDPMLRARARAIARARVRRNMITNVPNATVVIANPTHYAVALRYVRGQDRAPQTLAKGKNKLALKIRSIAEANNVPVVENKALAKSLHDAVRVDQPIPPEFYKAVAEVIIYINKKGG</sequence>
<dbReference type="InterPro" id="IPR029025">
    <property type="entry name" value="T3SS_substrate_exporter_C"/>
</dbReference>
<dbReference type="Pfam" id="PF01312">
    <property type="entry name" value="Bac_export_2"/>
    <property type="match status" value="1"/>
</dbReference>
<evidence type="ECO:0000256" key="1">
    <source>
        <dbReference type="ARBA" id="ARBA00010690"/>
    </source>
</evidence>
<dbReference type="PANTHER" id="PTHR30531">
    <property type="entry name" value="FLAGELLAR BIOSYNTHETIC PROTEIN FLHB"/>
    <property type="match status" value="1"/>
</dbReference>
<feature type="transmembrane region" description="Helical" evidence="3">
    <location>
        <begin position="155"/>
        <end position="178"/>
    </location>
</feature>
<keyword evidence="3" id="KW-0472">Membrane</keyword>
<organism evidence="4 5">
    <name type="scientific">Rhodomicrobium udaipurense</name>
    <dbReference type="NCBI Taxonomy" id="1202716"/>
    <lineage>
        <taxon>Bacteria</taxon>
        <taxon>Pseudomonadati</taxon>
        <taxon>Pseudomonadota</taxon>
        <taxon>Alphaproteobacteria</taxon>
        <taxon>Hyphomicrobiales</taxon>
        <taxon>Hyphomicrobiaceae</taxon>
        <taxon>Rhodomicrobium</taxon>
    </lineage>
</organism>
<dbReference type="GO" id="GO:0009306">
    <property type="term" value="P:protein secretion"/>
    <property type="evidence" value="ECO:0007669"/>
    <property type="project" value="InterPro"/>
</dbReference>
<dbReference type="SUPFAM" id="SSF160544">
    <property type="entry name" value="EscU C-terminal domain-like"/>
    <property type="match status" value="1"/>
</dbReference>
<keyword evidence="5" id="KW-1185">Reference proteome</keyword>
<accession>A0A8I1GE67</accession>
<feature type="compositionally biased region" description="Basic and acidic residues" evidence="2">
    <location>
        <begin position="7"/>
        <end position="27"/>
    </location>
</feature>
<evidence type="ECO:0000256" key="3">
    <source>
        <dbReference type="SAM" id="Phobius"/>
    </source>
</evidence>
<comment type="similarity">
    <text evidence="1">Belongs to the type III secretion exporter family.</text>
</comment>
<keyword evidence="3" id="KW-0812">Transmembrane</keyword>
<protein>
    <submittedName>
        <fullName evidence="4">EscU/YscU/HrcU family type III secretion system export apparatus switch protein</fullName>
    </submittedName>
</protein>
<reference evidence="4 5" key="1">
    <citation type="submission" date="2020-12" db="EMBL/GenBank/DDBJ databases">
        <title>Revised draft genomes of Rhodomicrobium vannielii ATCC 17100 and Rhodomicrobium udaipurense JA643.</title>
        <authorList>
            <person name="Conners E.M."/>
            <person name="Davenport E.J."/>
            <person name="Bose A."/>
        </authorList>
    </citation>
    <scope>NUCLEOTIDE SEQUENCE [LARGE SCALE GENOMIC DNA]</scope>
    <source>
        <strain evidence="4 5">JA643</strain>
    </source>
</reference>
<dbReference type="Gene3D" id="3.40.1690.10">
    <property type="entry name" value="secretion proteins EscU"/>
    <property type="match status" value="1"/>
</dbReference>
<dbReference type="GO" id="GO:0005886">
    <property type="term" value="C:plasma membrane"/>
    <property type="evidence" value="ECO:0007669"/>
    <property type="project" value="TreeGrafter"/>
</dbReference>
<dbReference type="EMBL" id="JAEMUK010000002">
    <property type="protein sequence ID" value="MBJ7541971.1"/>
    <property type="molecule type" value="Genomic_DNA"/>
</dbReference>
<evidence type="ECO:0000313" key="4">
    <source>
        <dbReference type="EMBL" id="MBJ7541971.1"/>
    </source>
</evidence>
<keyword evidence="3" id="KW-1133">Transmembrane helix</keyword>
<feature type="transmembrane region" description="Helical" evidence="3">
    <location>
        <begin position="82"/>
        <end position="112"/>
    </location>
</feature>
<feature type="transmembrane region" description="Helical" evidence="3">
    <location>
        <begin position="190"/>
        <end position="212"/>
    </location>
</feature>
<dbReference type="InterPro" id="IPR006135">
    <property type="entry name" value="T3SS_substrate_exporter"/>
</dbReference>
<dbReference type="PANTHER" id="PTHR30531:SF12">
    <property type="entry name" value="FLAGELLAR BIOSYNTHETIC PROTEIN FLHB"/>
    <property type="match status" value="1"/>
</dbReference>
<dbReference type="AlphaFoldDB" id="A0A8I1GE67"/>
<evidence type="ECO:0000313" key="5">
    <source>
        <dbReference type="Proteomes" id="UP000623250"/>
    </source>
</evidence>
<dbReference type="RefSeq" id="WP_037240309.1">
    <property type="nucleotide sequence ID" value="NZ_JAEMUK010000002.1"/>
</dbReference>
<evidence type="ECO:0000256" key="2">
    <source>
        <dbReference type="SAM" id="MobiDB-lite"/>
    </source>
</evidence>
<feature type="region of interest" description="Disordered" evidence="2">
    <location>
        <begin position="1"/>
        <end position="32"/>
    </location>
</feature>
<dbReference type="Gene3D" id="6.10.250.2080">
    <property type="match status" value="1"/>
</dbReference>